<dbReference type="RefSeq" id="WP_289606497.1">
    <property type="nucleotide sequence ID" value="NZ_JAUDCG010000001.1"/>
</dbReference>
<feature type="transmembrane region" description="Helical" evidence="1">
    <location>
        <begin position="32"/>
        <end position="50"/>
    </location>
</feature>
<keyword evidence="1" id="KW-0472">Membrane</keyword>
<accession>A0ABT7U8P7</accession>
<dbReference type="InterPro" id="IPR054331">
    <property type="entry name" value="LiaF_TM"/>
</dbReference>
<proteinExistence type="predicted"/>
<sequence>MKKERIFWGFFFLLAAVLVILNRFSLFAEISLIRLLVTIALVIWLLQSIIHRSMTGILFSIAFLLICYDDLLPLEPLTPGTLLLAATFASIGFHFLIPRRSGSFDDCREARDWADAAQESVNDNCVRLKTTMGTGIKYVSSADFQQADIECSMGAMKVYFDNAHIVQESAVIRLSARMCGIELYVPRSWNITEACTQTLSNIQESGYCDASVSQMVRIEGKLSLSTVKIIYI</sequence>
<evidence type="ECO:0000313" key="4">
    <source>
        <dbReference type="Proteomes" id="UP001529340"/>
    </source>
</evidence>
<evidence type="ECO:0000259" key="2">
    <source>
        <dbReference type="Pfam" id="PF22570"/>
    </source>
</evidence>
<dbReference type="Proteomes" id="UP001529340">
    <property type="component" value="Unassembled WGS sequence"/>
</dbReference>
<reference evidence="3 4" key="3">
    <citation type="submission" date="2023-06" db="EMBL/GenBank/DDBJ databases">
        <authorList>
            <person name="Zeman M."/>
            <person name="Kubasova T."/>
            <person name="Jahodarova E."/>
            <person name="Nykrynova M."/>
            <person name="Rychlik I."/>
        </authorList>
    </citation>
    <scope>NUCLEOTIDE SEQUENCE [LARGE SCALE GENOMIC DNA]</scope>
    <source>
        <strain evidence="3 4">ET39</strain>
    </source>
</reference>
<protein>
    <recommendedName>
        <fullName evidence="2">LiaF transmembrane domain-containing protein</fullName>
    </recommendedName>
</protein>
<dbReference type="Pfam" id="PF22570">
    <property type="entry name" value="LiaF-TM"/>
    <property type="match status" value="1"/>
</dbReference>
<dbReference type="EMBL" id="JAUDCG010000001">
    <property type="protein sequence ID" value="MDM8156020.1"/>
    <property type="molecule type" value="Genomic_DNA"/>
</dbReference>
<evidence type="ECO:0000313" key="3">
    <source>
        <dbReference type="EMBL" id="MDM8156020.1"/>
    </source>
</evidence>
<name>A0ABT7U8P7_9FIRM</name>
<reference evidence="3 4" key="2">
    <citation type="submission" date="2023-06" db="EMBL/GenBank/DDBJ databases">
        <title>Identification and characterization of horizontal gene transfer across gut microbiota members of farm animals based on homology search.</title>
        <authorList>
            <person name="Schwarzerova J."/>
            <person name="Nykrynova M."/>
            <person name="Jureckova K."/>
            <person name="Cejkova D."/>
            <person name="Rychlik I."/>
        </authorList>
    </citation>
    <scope>NUCLEOTIDE SEQUENCE [LARGE SCALE GENOMIC DNA]</scope>
    <source>
        <strain evidence="3 4">ET39</strain>
    </source>
</reference>
<evidence type="ECO:0000256" key="1">
    <source>
        <dbReference type="SAM" id="Phobius"/>
    </source>
</evidence>
<comment type="caution">
    <text evidence="3">The sequence shown here is derived from an EMBL/GenBank/DDBJ whole genome shotgun (WGS) entry which is preliminary data.</text>
</comment>
<feature type="transmembrane region" description="Helical" evidence="1">
    <location>
        <begin position="80"/>
        <end position="97"/>
    </location>
</feature>
<feature type="transmembrane region" description="Helical" evidence="1">
    <location>
        <begin position="57"/>
        <end position="74"/>
    </location>
</feature>
<keyword evidence="1" id="KW-1133">Transmembrane helix</keyword>
<keyword evidence="4" id="KW-1185">Reference proteome</keyword>
<feature type="domain" description="LiaF transmembrane" evidence="2">
    <location>
        <begin position="7"/>
        <end position="101"/>
    </location>
</feature>
<keyword evidence="1" id="KW-0812">Transmembrane</keyword>
<reference evidence="4" key="1">
    <citation type="submission" date="2023-06" db="EMBL/GenBank/DDBJ databases">
        <title>Identification and characterization of horizontal gene transfer across gut microbiota members of farm animals based on homology search.</title>
        <authorList>
            <person name="Zeman M."/>
            <person name="Kubasova T."/>
            <person name="Jahodarova E."/>
            <person name="Nykrynova M."/>
            <person name="Rychlik I."/>
        </authorList>
    </citation>
    <scope>NUCLEOTIDE SEQUENCE [LARGE SCALE GENOMIC DNA]</scope>
    <source>
        <strain evidence="4">ET39</strain>
    </source>
</reference>
<feature type="transmembrane region" description="Helical" evidence="1">
    <location>
        <begin position="7"/>
        <end position="26"/>
    </location>
</feature>
<gene>
    <name evidence="3" type="ORF">QUV96_00025</name>
</gene>
<organism evidence="3 4">
    <name type="scientific">Amedibacillus dolichus</name>
    <dbReference type="NCBI Taxonomy" id="31971"/>
    <lineage>
        <taxon>Bacteria</taxon>
        <taxon>Bacillati</taxon>
        <taxon>Bacillota</taxon>
        <taxon>Erysipelotrichia</taxon>
        <taxon>Erysipelotrichales</taxon>
        <taxon>Erysipelotrichaceae</taxon>
        <taxon>Amedibacillus</taxon>
    </lineage>
</organism>